<evidence type="ECO:0000313" key="10">
    <source>
        <dbReference type="EMBL" id="PWD98308.1"/>
    </source>
</evidence>
<dbReference type="PANTHER" id="PTHR46323:SF2">
    <property type="entry name" value="BETA-GALACTOSIDASE"/>
    <property type="match status" value="1"/>
</dbReference>
<dbReference type="InterPro" id="IPR006103">
    <property type="entry name" value="Glyco_hydro_2_cat"/>
</dbReference>
<dbReference type="InterPro" id="IPR013783">
    <property type="entry name" value="Ig-like_fold"/>
</dbReference>
<dbReference type="Gene3D" id="2.60.120.260">
    <property type="entry name" value="Galactose-binding domain-like"/>
    <property type="match status" value="1"/>
</dbReference>
<dbReference type="InterPro" id="IPR008979">
    <property type="entry name" value="Galactose-bd-like_sf"/>
</dbReference>
<evidence type="ECO:0000256" key="5">
    <source>
        <dbReference type="ARBA" id="ARBA00023295"/>
    </source>
</evidence>
<proteinExistence type="inferred from homology"/>
<evidence type="ECO:0000313" key="11">
    <source>
        <dbReference type="Proteomes" id="UP000244956"/>
    </source>
</evidence>
<evidence type="ECO:0000256" key="1">
    <source>
        <dbReference type="ARBA" id="ARBA00001412"/>
    </source>
</evidence>
<evidence type="ECO:0000256" key="4">
    <source>
        <dbReference type="ARBA" id="ARBA00022801"/>
    </source>
</evidence>
<comment type="catalytic activity">
    <reaction evidence="1">
        <text>Hydrolysis of terminal non-reducing beta-D-galactose residues in beta-D-galactosides.</text>
        <dbReference type="EC" id="3.2.1.23"/>
    </reaction>
</comment>
<organism evidence="10 11">
    <name type="scientific">Marinilabilia rubra</name>
    <dbReference type="NCBI Taxonomy" id="2162893"/>
    <lineage>
        <taxon>Bacteria</taxon>
        <taxon>Pseudomonadati</taxon>
        <taxon>Bacteroidota</taxon>
        <taxon>Bacteroidia</taxon>
        <taxon>Marinilabiliales</taxon>
        <taxon>Marinilabiliaceae</taxon>
        <taxon>Marinilabilia</taxon>
    </lineage>
</organism>
<keyword evidence="5" id="KW-0326">Glycosidase</keyword>
<dbReference type="InterPro" id="IPR006104">
    <property type="entry name" value="Glyco_hydro_2_N"/>
</dbReference>
<keyword evidence="6" id="KW-0732">Signal</keyword>
<dbReference type="InterPro" id="IPR050347">
    <property type="entry name" value="Bact_Beta-galactosidase"/>
</dbReference>
<keyword evidence="4 10" id="KW-0378">Hydrolase</keyword>
<dbReference type="Pfam" id="PF02836">
    <property type="entry name" value="Glyco_hydro_2_C"/>
    <property type="match status" value="1"/>
</dbReference>
<dbReference type="EC" id="3.2.1.23" evidence="3"/>
<feature type="domain" description="Glycoside hydrolase family 2 catalytic" evidence="8">
    <location>
        <begin position="310"/>
        <end position="543"/>
    </location>
</feature>
<dbReference type="Proteomes" id="UP000244956">
    <property type="component" value="Unassembled WGS sequence"/>
</dbReference>
<dbReference type="Pfam" id="PF00703">
    <property type="entry name" value="Glyco_hydro_2"/>
    <property type="match status" value="1"/>
</dbReference>
<dbReference type="InterPro" id="IPR036156">
    <property type="entry name" value="Beta-gal/glucu_dom_sf"/>
</dbReference>
<dbReference type="AlphaFoldDB" id="A0A2U2B5G0"/>
<feature type="chain" id="PRO_5015788177" description="beta-galactosidase" evidence="6">
    <location>
        <begin position="20"/>
        <end position="965"/>
    </location>
</feature>
<dbReference type="SUPFAM" id="SSF49785">
    <property type="entry name" value="Galactose-binding domain-like"/>
    <property type="match status" value="1"/>
</dbReference>
<dbReference type="InterPro" id="IPR006101">
    <property type="entry name" value="Glyco_hydro_2"/>
</dbReference>
<gene>
    <name evidence="10" type="ORF">DDZ16_16140</name>
</gene>
<dbReference type="PANTHER" id="PTHR46323">
    <property type="entry name" value="BETA-GALACTOSIDASE"/>
    <property type="match status" value="1"/>
</dbReference>
<reference evidence="10 11" key="1">
    <citation type="submission" date="2018-05" db="EMBL/GenBank/DDBJ databases">
        <title>Marinilabilia rubrum sp. nov., isolated from saltern sediment.</title>
        <authorList>
            <person name="Zhang R."/>
        </authorList>
    </citation>
    <scope>NUCLEOTIDE SEQUENCE [LARGE SCALE GENOMIC DNA]</scope>
    <source>
        <strain evidence="10 11">WTE16</strain>
    </source>
</reference>
<dbReference type="RefSeq" id="WP_109265518.1">
    <property type="nucleotide sequence ID" value="NZ_QEWP01000016.1"/>
</dbReference>
<evidence type="ECO:0000256" key="3">
    <source>
        <dbReference type="ARBA" id="ARBA00012756"/>
    </source>
</evidence>
<dbReference type="GO" id="GO:0005990">
    <property type="term" value="P:lactose catabolic process"/>
    <property type="evidence" value="ECO:0007669"/>
    <property type="project" value="TreeGrafter"/>
</dbReference>
<dbReference type="InterPro" id="IPR017853">
    <property type="entry name" value="GH"/>
</dbReference>
<keyword evidence="11" id="KW-1185">Reference proteome</keyword>
<accession>A0A2U2B5G0</accession>
<dbReference type="Gene3D" id="2.60.40.10">
    <property type="entry name" value="Immunoglobulins"/>
    <property type="match status" value="1"/>
</dbReference>
<comment type="caution">
    <text evidence="10">The sequence shown here is derived from an EMBL/GenBank/DDBJ whole genome shotgun (WGS) entry which is preliminary data.</text>
</comment>
<dbReference type="OrthoDB" id="9801077at2"/>
<protein>
    <recommendedName>
        <fullName evidence="3">beta-galactosidase</fullName>
        <ecNumber evidence="3">3.2.1.23</ecNumber>
    </recommendedName>
</protein>
<evidence type="ECO:0000259" key="8">
    <source>
        <dbReference type="Pfam" id="PF02836"/>
    </source>
</evidence>
<dbReference type="InterPro" id="IPR006102">
    <property type="entry name" value="Ig-like_GH2"/>
</dbReference>
<dbReference type="SUPFAM" id="SSF49303">
    <property type="entry name" value="beta-Galactosidase/glucuronidase domain"/>
    <property type="match status" value="2"/>
</dbReference>
<evidence type="ECO:0000256" key="2">
    <source>
        <dbReference type="ARBA" id="ARBA00007401"/>
    </source>
</evidence>
<dbReference type="GO" id="GO:0004565">
    <property type="term" value="F:beta-galactosidase activity"/>
    <property type="evidence" value="ECO:0007669"/>
    <property type="project" value="UniProtKB-EC"/>
</dbReference>
<dbReference type="SUPFAM" id="SSF51445">
    <property type="entry name" value="(Trans)glycosidases"/>
    <property type="match status" value="1"/>
</dbReference>
<dbReference type="Pfam" id="PF02837">
    <property type="entry name" value="Glyco_hydro_2_N"/>
    <property type="match status" value="1"/>
</dbReference>
<comment type="similarity">
    <text evidence="2">Belongs to the glycosyl hydrolase 2 family.</text>
</comment>
<feature type="domain" description="Glycoside hydrolase family 2 immunoglobulin-like beta-sandwich" evidence="7">
    <location>
        <begin position="198"/>
        <end position="308"/>
    </location>
</feature>
<feature type="domain" description="Glycosyl hydrolases family 2 sugar binding" evidence="9">
    <location>
        <begin position="73"/>
        <end position="191"/>
    </location>
</feature>
<dbReference type="Gene3D" id="3.20.20.80">
    <property type="entry name" value="Glycosidases"/>
    <property type="match status" value="1"/>
</dbReference>
<evidence type="ECO:0000256" key="6">
    <source>
        <dbReference type="SAM" id="SignalP"/>
    </source>
</evidence>
<evidence type="ECO:0000259" key="9">
    <source>
        <dbReference type="Pfam" id="PF02837"/>
    </source>
</evidence>
<feature type="signal peptide" evidence="6">
    <location>
        <begin position="1"/>
        <end position="19"/>
    </location>
</feature>
<dbReference type="GO" id="GO:0009341">
    <property type="term" value="C:beta-galactosidase complex"/>
    <property type="evidence" value="ECO:0007669"/>
    <property type="project" value="TreeGrafter"/>
</dbReference>
<name>A0A2U2B5G0_9BACT</name>
<sequence length="965" mass="109987">MKIIKLLVILLVSTSMVKAQYSFDRKKTETIRWSPLPKKVQGIEKRKVDLNGSWHFNASPEQAFWKKKSAHHWSEIEVPGEWVMQGFQVDTGKYAGYHRQFELPDSWDGYRVKLKCEAVYSDCKIWINGQKVGNHLGGFTAFEIDVTDALKRGTNTIALAVRSESLADTLSSASQYAVHPLGGITRPISLVALSEVNLASFHVQTVFDENYEDATIIADLKLSNESRNDQRATLNFSLTDAENNMVPLKGEKRAEIFASPGNNAVTVKLKVKNPAKWDPEHPNLYHLNCSVKTNGKEQTKISKRFGFRQIEVRKNKVFVNNHPIKLKGVCRHEVHPQRGRSLTGNIWYNDVKLFKEGNVNYIRTSHYPPNQKLLDACDELGMFVEEEAPFCWAHEGPVNDSNYFEAILQPTLEMIERDKSHPSILMWSLANESHNFEELYKQSADLVKTADPSRPRVFSMWSENMDNGYLEINNDHYCGPDGPAKYAKQKRPITFDEYCHLNAYNRIELITDPGVRDFWGEGFMMMWEKMHQTEAVLGGALWAGIDDTFFLPSGKPVGYGTWGPVDGWRRKKPEFWHMKKVYSPVKIHLLSGNQKEPVRLQVENRYLFSNLSECKIQWKNAEKSGILNISLEAGKTKEFQLPLIREELEQLTIDVFKDGDTPVDQYLFSSNKPEILWTQKNNTKFKSKDQITESNNFSLKIEDGGLSILDKNGDQILKDLPELMLIPLTGEGDGIQMTKDTPEFELFSPGAGHRNIQSFTVDRSKEQVRINITESYDKANGKMVITIFPSGLMTIVYDYVITEALNPRQWGIRLSLAEELQSLSWKRDGLWSVYPENHIGRNKGMASAFNQNPECGLAGPAQSPSWSWKNDQTSYGTNDFRSTKRNIFQASLLNASKSGIRLKGAGLQHIRCWMQTGGSNLLIAEYDNPGAERFFRSHAKQWDRPLKKGDRIQGTVKIEIMTSNE</sequence>
<evidence type="ECO:0000259" key="7">
    <source>
        <dbReference type="Pfam" id="PF00703"/>
    </source>
</evidence>
<dbReference type="PRINTS" id="PR00132">
    <property type="entry name" value="GLHYDRLASE2"/>
</dbReference>
<dbReference type="EMBL" id="QEWP01000016">
    <property type="protein sequence ID" value="PWD98308.1"/>
    <property type="molecule type" value="Genomic_DNA"/>
</dbReference>